<dbReference type="InterPro" id="IPR011991">
    <property type="entry name" value="ArsR-like_HTH"/>
</dbReference>
<dbReference type="InterPro" id="IPR023393">
    <property type="entry name" value="START-like_dom_sf"/>
</dbReference>
<dbReference type="InterPro" id="IPR001845">
    <property type="entry name" value="HTH_ArsR_DNA-bd_dom"/>
</dbReference>
<dbReference type="CDD" id="cd00090">
    <property type="entry name" value="HTH_ARSR"/>
    <property type="match status" value="1"/>
</dbReference>
<dbReference type="SUPFAM" id="SSF55961">
    <property type="entry name" value="Bet v1-like"/>
    <property type="match status" value="1"/>
</dbReference>
<dbReference type="CDD" id="cd08893">
    <property type="entry name" value="SRPBCC_CalC_Aha1-like_GntR-HTH"/>
    <property type="match status" value="1"/>
</dbReference>
<dbReference type="KEGG" id="anr:Ana3638_04830"/>
<dbReference type="GO" id="GO:0003700">
    <property type="term" value="F:DNA-binding transcription factor activity"/>
    <property type="evidence" value="ECO:0007669"/>
    <property type="project" value="InterPro"/>
</dbReference>
<reference evidence="3 4" key="1">
    <citation type="submission" date="2020-01" db="EMBL/GenBank/DDBJ databases">
        <title>Genome analysis of Anaerocolumna sp. CBA3638.</title>
        <authorList>
            <person name="Kim J."/>
            <person name="Roh S.W."/>
        </authorList>
    </citation>
    <scope>NUCLEOTIDE SEQUENCE [LARGE SCALE GENOMIC DNA]</scope>
    <source>
        <strain evidence="3 4">CBA3638</strain>
    </source>
</reference>
<sequence length="251" mass="29049">MDNIFNALGDKSRRYLLDLLYERNGQSLTELSSKLDMSRQAVTKHLKILESANLVIPVWKGKEKLHYLNPVPLRLIYSRWINKFDEIRMEGLYELKNELENTNQEVKMKGFIYQIVIASTAEKVWESLTKPEFTQKFWFGRSISSDWKAGSSVSVITPEGEEEVKGKVVEFDPFKRLSYTWQTPDEQDKEPTTVVFELQEMGPMVKLTILHDIDTENAKFQQAAAGWTFILCGLKTFLETGAPMPSMPWKK</sequence>
<comment type="similarity">
    <text evidence="1">Belongs to the AHA1 family.</text>
</comment>
<dbReference type="SUPFAM" id="SSF46785">
    <property type="entry name" value="Winged helix' DNA-binding domain"/>
    <property type="match status" value="1"/>
</dbReference>
<dbReference type="EMBL" id="CP048000">
    <property type="protein sequence ID" value="QHQ60186.1"/>
    <property type="molecule type" value="Genomic_DNA"/>
</dbReference>
<dbReference type="InterPro" id="IPR036390">
    <property type="entry name" value="WH_DNA-bd_sf"/>
</dbReference>
<evidence type="ECO:0000259" key="2">
    <source>
        <dbReference type="PROSITE" id="PS50987"/>
    </source>
</evidence>
<dbReference type="Pfam" id="PF12840">
    <property type="entry name" value="HTH_20"/>
    <property type="match status" value="1"/>
</dbReference>
<dbReference type="AlphaFoldDB" id="A0A6P1TJV1"/>
<proteinExistence type="inferred from homology"/>
<dbReference type="InterPro" id="IPR036388">
    <property type="entry name" value="WH-like_DNA-bd_sf"/>
</dbReference>
<dbReference type="Gene3D" id="3.30.530.20">
    <property type="match status" value="1"/>
</dbReference>
<dbReference type="InterPro" id="IPR013538">
    <property type="entry name" value="ASHA1/2-like_C"/>
</dbReference>
<dbReference type="PANTHER" id="PTHR38600:SF1">
    <property type="entry name" value="TRANSCRIPTIONAL REGULATORY PROTEIN"/>
    <property type="match status" value="1"/>
</dbReference>
<gene>
    <name evidence="3" type="ORF">Ana3638_04830</name>
</gene>
<organism evidence="3 4">
    <name type="scientific">Anaerocolumna sedimenticola</name>
    <dbReference type="NCBI Taxonomy" id="2696063"/>
    <lineage>
        <taxon>Bacteria</taxon>
        <taxon>Bacillati</taxon>
        <taxon>Bacillota</taxon>
        <taxon>Clostridia</taxon>
        <taxon>Lachnospirales</taxon>
        <taxon>Lachnospiraceae</taxon>
        <taxon>Anaerocolumna</taxon>
    </lineage>
</organism>
<name>A0A6P1TJV1_9FIRM</name>
<accession>A0A6P1TJV1</accession>
<evidence type="ECO:0000313" key="3">
    <source>
        <dbReference type="EMBL" id="QHQ60186.1"/>
    </source>
</evidence>
<dbReference type="RefSeq" id="WP_161837022.1">
    <property type="nucleotide sequence ID" value="NZ_CP048000.1"/>
</dbReference>
<dbReference type="Gene3D" id="1.10.10.10">
    <property type="entry name" value="Winged helix-like DNA-binding domain superfamily/Winged helix DNA-binding domain"/>
    <property type="match status" value="1"/>
</dbReference>
<keyword evidence="4" id="KW-1185">Reference proteome</keyword>
<dbReference type="PROSITE" id="PS50987">
    <property type="entry name" value="HTH_ARSR_2"/>
    <property type="match status" value="1"/>
</dbReference>
<feature type="domain" description="HTH arsR-type" evidence="2">
    <location>
        <begin position="1"/>
        <end position="88"/>
    </location>
</feature>
<dbReference type="Proteomes" id="UP000464314">
    <property type="component" value="Chromosome"/>
</dbReference>
<dbReference type="Pfam" id="PF08327">
    <property type="entry name" value="AHSA1"/>
    <property type="match status" value="1"/>
</dbReference>
<dbReference type="PANTHER" id="PTHR38600">
    <property type="entry name" value="TRANSCRIPTIONAL REGULATORY PROTEIN"/>
    <property type="match status" value="1"/>
</dbReference>
<evidence type="ECO:0000256" key="1">
    <source>
        <dbReference type="ARBA" id="ARBA00006817"/>
    </source>
</evidence>
<dbReference type="SMART" id="SM00418">
    <property type="entry name" value="HTH_ARSR"/>
    <property type="match status" value="1"/>
</dbReference>
<protein>
    <submittedName>
        <fullName evidence="3">Helix-turn-helix domain-containing protein</fullName>
    </submittedName>
</protein>
<evidence type="ECO:0000313" key="4">
    <source>
        <dbReference type="Proteomes" id="UP000464314"/>
    </source>
</evidence>